<proteinExistence type="inferred from homology"/>
<evidence type="ECO:0000256" key="1">
    <source>
        <dbReference type="ARBA" id="ARBA00003257"/>
    </source>
</evidence>
<keyword evidence="15 20" id="KW-0496">Mitochondrion</keyword>
<evidence type="ECO:0000256" key="13">
    <source>
        <dbReference type="ARBA" id="ARBA00023027"/>
    </source>
</evidence>
<evidence type="ECO:0000256" key="9">
    <source>
        <dbReference type="ARBA" id="ARBA00022692"/>
    </source>
</evidence>
<accession>A0A6M8NXV2</accession>
<reference evidence="20" key="1">
    <citation type="submission" date="2020-02" db="EMBL/GenBank/DDBJ databases">
        <title>Punctuated rate equilibria and GC-biased gene conversion promote extreme mitochondrial inter- and intra-genomic synonymous divergence in subfamily Ajugoideae.</title>
        <authorList>
            <person name="Liu F."/>
            <person name="Fan W."/>
            <person name="Yang J.-B."/>
            <person name="Xiang C.-L."/>
            <person name="Mower J.P."/>
            <person name="Li D.-Z."/>
            <person name="Zhu A."/>
        </authorList>
    </citation>
    <scope>NUCLEOTIDE SEQUENCE</scope>
</reference>
<evidence type="ECO:0000256" key="5">
    <source>
        <dbReference type="ARBA" id="ARBA00021095"/>
    </source>
</evidence>
<comment type="subcellular location">
    <subcellularLocation>
        <location evidence="2">Mitochondrion membrane</location>
        <topology evidence="2">Multi-pass membrane protein</topology>
    </subcellularLocation>
</comment>
<keyword evidence="13" id="KW-0520">NAD</keyword>
<sequence>MILSVLSSPALVSGLMVVRAKNPVHSVFFPIPVFRNTSGLLLFLGLDFFAMIFPVVHIGAIAVSFLFVVMMFNIQIAEIHEEVLRYLPVSGIIGLIFWWEMFFILDNESIPLLPTQRKTTSLRYTVYAEKVRSWTNLETLGNLLYTDYFVWFLVPSLILLVAMIGAIVLTMHRTTKVKRQDVFRRNAIDSRRTLMRRPKDRGQLVFSEEVRVAGKDITTSRSQGSSISSWIPQLDKFTYRRIQFTNQMKHLLSMFLSFLYLFSLQVFLWAVFSILYKPIPRLFVSYFDLFCLNLFLGSGDSISADIFVLQFHSDNRSSADSNSIIQAADWGNVQHEEPIYDDPAPNMNLPFQPLDPLQFNPLDPLQFNPLDPLQFNPLDPFPFNPFNPPDPVDQFRLLNPDTELELFSRIRRLESRLIEALEKPN</sequence>
<dbReference type="Gene3D" id="1.20.120.1200">
    <property type="entry name" value="NADH-ubiquinone/plastoquinone oxidoreductase chain 6, subunit NuoJ"/>
    <property type="match status" value="1"/>
</dbReference>
<dbReference type="InterPro" id="IPR042106">
    <property type="entry name" value="Nuo/plastoQ_OxRdtase_6_NuoJ"/>
</dbReference>
<evidence type="ECO:0000256" key="6">
    <source>
        <dbReference type="ARBA" id="ARBA00022448"/>
    </source>
</evidence>
<keyword evidence="16 19" id="KW-0472">Membrane</keyword>
<evidence type="ECO:0000256" key="10">
    <source>
        <dbReference type="ARBA" id="ARBA00022967"/>
    </source>
</evidence>
<dbReference type="Pfam" id="PF00499">
    <property type="entry name" value="Oxidored_q3"/>
    <property type="match status" value="1"/>
</dbReference>
<evidence type="ECO:0000256" key="14">
    <source>
        <dbReference type="ARBA" id="ARBA00023075"/>
    </source>
</evidence>
<dbReference type="GeneID" id="55757816"/>
<keyword evidence="6" id="KW-0813">Transport</keyword>
<feature type="transmembrane region" description="Helical" evidence="19">
    <location>
        <begin position="84"/>
        <end position="105"/>
    </location>
</feature>
<evidence type="ECO:0000256" key="2">
    <source>
        <dbReference type="ARBA" id="ARBA00004225"/>
    </source>
</evidence>
<dbReference type="PANTHER" id="PTHR33269:SF17">
    <property type="entry name" value="NADH-UBIQUINONE OXIDOREDUCTASE CHAIN 6"/>
    <property type="match status" value="1"/>
</dbReference>
<comment type="similarity">
    <text evidence="3">Belongs to the complex I subunit 6 family.</text>
</comment>
<keyword evidence="7" id="KW-0691">RNA editing</keyword>
<evidence type="ECO:0000313" key="20">
    <source>
        <dbReference type="EMBL" id="QKG04075.1"/>
    </source>
</evidence>
<keyword evidence="12 19" id="KW-1133">Transmembrane helix</keyword>
<evidence type="ECO:0000256" key="15">
    <source>
        <dbReference type="ARBA" id="ARBA00023128"/>
    </source>
</evidence>
<protein>
    <recommendedName>
        <fullName evidence="5">NADH-ubiquinone oxidoreductase chain 6</fullName>
        <ecNumber evidence="4">7.1.1.2</ecNumber>
    </recommendedName>
    <alternativeName>
        <fullName evidence="17">NADH dehydrogenase subunit 6</fullName>
    </alternativeName>
</protein>
<feature type="transmembrane region" description="Helical" evidence="19">
    <location>
        <begin position="148"/>
        <end position="169"/>
    </location>
</feature>
<feature type="transmembrane region" description="Helical" evidence="19">
    <location>
        <begin position="251"/>
        <end position="272"/>
    </location>
</feature>
<evidence type="ECO:0000256" key="19">
    <source>
        <dbReference type="SAM" id="Phobius"/>
    </source>
</evidence>
<dbReference type="RefSeq" id="YP_009867096.1">
    <property type="nucleotide sequence ID" value="NC_049064.1"/>
</dbReference>
<evidence type="ECO:0000256" key="16">
    <source>
        <dbReference type="ARBA" id="ARBA00023136"/>
    </source>
</evidence>
<evidence type="ECO:0000256" key="18">
    <source>
        <dbReference type="ARBA" id="ARBA00049551"/>
    </source>
</evidence>
<keyword evidence="11" id="KW-0249">Electron transport</keyword>
<organism evidence="20">
    <name type="scientific">Rotheca serrata</name>
    <dbReference type="NCBI Taxonomy" id="1158923"/>
    <lineage>
        <taxon>Eukaryota</taxon>
        <taxon>Viridiplantae</taxon>
        <taxon>Streptophyta</taxon>
        <taxon>Embryophyta</taxon>
        <taxon>Tracheophyta</taxon>
        <taxon>Spermatophyta</taxon>
        <taxon>Magnoliopsida</taxon>
        <taxon>eudicotyledons</taxon>
        <taxon>Gunneridae</taxon>
        <taxon>Pentapetalae</taxon>
        <taxon>asterids</taxon>
        <taxon>lamiids</taxon>
        <taxon>Lamiales</taxon>
        <taxon>Lamiaceae</taxon>
        <taxon>Ajugoideae</taxon>
        <taxon>Rotheceae</taxon>
        <taxon>Rotheca</taxon>
    </lineage>
</organism>
<dbReference type="PANTHER" id="PTHR33269">
    <property type="entry name" value="NADH-UBIQUINONE OXIDOREDUCTASE CHAIN 6"/>
    <property type="match status" value="1"/>
</dbReference>
<comment type="catalytic activity">
    <reaction evidence="18">
        <text>a ubiquinone + NADH + 5 H(+)(in) = a ubiquinol + NAD(+) + 4 H(+)(out)</text>
        <dbReference type="Rhea" id="RHEA:29091"/>
        <dbReference type="Rhea" id="RHEA-COMP:9565"/>
        <dbReference type="Rhea" id="RHEA-COMP:9566"/>
        <dbReference type="ChEBI" id="CHEBI:15378"/>
        <dbReference type="ChEBI" id="CHEBI:16389"/>
        <dbReference type="ChEBI" id="CHEBI:17976"/>
        <dbReference type="ChEBI" id="CHEBI:57540"/>
        <dbReference type="ChEBI" id="CHEBI:57945"/>
        <dbReference type="EC" id="7.1.1.2"/>
    </reaction>
</comment>
<dbReference type="NCBIfam" id="NF005164">
    <property type="entry name" value="PRK06638.1-4"/>
    <property type="match status" value="1"/>
</dbReference>
<keyword evidence="8" id="KW-0679">Respiratory chain</keyword>
<geneLocation type="mitochondrion" evidence="20"/>
<comment type="function">
    <text evidence="1">Core subunit of the mitochondrial membrane respiratory chain NADH dehydrogenase (Complex I) that is believed to belong to the minimal assembly required for catalysis. Complex I functions in the transfer of electrons from NADH to the respiratory chain. The immediate electron acceptor for the enzyme is believed to be ubiquinone.</text>
</comment>
<evidence type="ECO:0000256" key="3">
    <source>
        <dbReference type="ARBA" id="ARBA00005698"/>
    </source>
</evidence>
<dbReference type="EC" id="7.1.1.2" evidence="4"/>
<evidence type="ECO:0000256" key="4">
    <source>
        <dbReference type="ARBA" id="ARBA00012944"/>
    </source>
</evidence>
<keyword evidence="10" id="KW-1278">Translocase</keyword>
<dbReference type="FunFam" id="1.20.120.1200:FF:000003">
    <property type="entry name" value="NADH-ubiquinone oxidoreductase chain 6"/>
    <property type="match status" value="1"/>
</dbReference>
<dbReference type="AlphaFoldDB" id="A0A6M8NXV2"/>
<evidence type="ECO:0000256" key="11">
    <source>
        <dbReference type="ARBA" id="ARBA00022982"/>
    </source>
</evidence>
<evidence type="ECO:0000256" key="12">
    <source>
        <dbReference type="ARBA" id="ARBA00022989"/>
    </source>
</evidence>
<evidence type="ECO:0000256" key="8">
    <source>
        <dbReference type="ARBA" id="ARBA00022660"/>
    </source>
</evidence>
<feature type="transmembrane region" description="Helical" evidence="19">
    <location>
        <begin position="44"/>
        <end position="72"/>
    </location>
</feature>
<keyword evidence="9 19" id="KW-0812">Transmembrane</keyword>
<dbReference type="GO" id="GO:0008137">
    <property type="term" value="F:NADH dehydrogenase (ubiquinone) activity"/>
    <property type="evidence" value="ECO:0007669"/>
    <property type="project" value="UniProtKB-EC"/>
</dbReference>
<gene>
    <name evidence="20" type="primary">nad6</name>
</gene>
<dbReference type="EMBL" id="MT075727">
    <property type="protein sequence ID" value="QKG04075.1"/>
    <property type="molecule type" value="Genomic_DNA"/>
</dbReference>
<dbReference type="InterPro" id="IPR001457">
    <property type="entry name" value="NADH_UbQ/plastoQ_OxRdtase_su6"/>
</dbReference>
<name>A0A6M8NXV2_9LAMI</name>
<dbReference type="GO" id="GO:0031966">
    <property type="term" value="C:mitochondrial membrane"/>
    <property type="evidence" value="ECO:0007669"/>
    <property type="project" value="UniProtKB-SubCell"/>
</dbReference>
<evidence type="ECO:0000256" key="7">
    <source>
        <dbReference type="ARBA" id="ARBA00022495"/>
    </source>
</evidence>
<evidence type="ECO:0000256" key="17">
    <source>
        <dbReference type="ARBA" id="ARBA00031019"/>
    </source>
</evidence>
<keyword evidence="14" id="KW-0830">Ubiquinone</keyword>